<keyword evidence="2" id="KW-1185">Reference proteome</keyword>
<dbReference type="OrthoDB" id="7306418at2"/>
<comment type="caution">
    <text evidence="1">The sequence shown here is derived from an EMBL/GenBank/DDBJ whole genome shotgun (WGS) entry which is preliminary data.</text>
</comment>
<dbReference type="AlphaFoldDB" id="A0A6L8VLN2"/>
<dbReference type="Proteomes" id="UP000477083">
    <property type="component" value="Unassembled WGS sequence"/>
</dbReference>
<evidence type="ECO:0000313" key="2">
    <source>
        <dbReference type="Proteomes" id="UP000477083"/>
    </source>
</evidence>
<sequence length="99" mass="10666">MIRASATDRPEAERLLTFAATHPLATFAHNAQAACLALLVSILAPAQGEAPASEPAADPMPLAQFFTELFSRATSWLHWPPSEVWGASVKQRLERAADV</sequence>
<organism evidence="1 2">
    <name type="scientific">Frigidibacter albus</name>
    <dbReference type="NCBI Taxonomy" id="1465486"/>
    <lineage>
        <taxon>Bacteria</taxon>
        <taxon>Pseudomonadati</taxon>
        <taxon>Pseudomonadota</taxon>
        <taxon>Alphaproteobacteria</taxon>
        <taxon>Rhodobacterales</taxon>
        <taxon>Paracoccaceae</taxon>
        <taxon>Frigidibacter</taxon>
    </lineage>
</organism>
<dbReference type="EMBL" id="WWNR01000024">
    <property type="protein sequence ID" value="MZQ91285.1"/>
    <property type="molecule type" value="Genomic_DNA"/>
</dbReference>
<dbReference type="RefSeq" id="WP_161348668.1">
    <property type="nucleotide sequence ID" value="NZ_BMGW01000024.1"/>
</dbReference>
<protein>
    <submittedName>
        <fullName evidence="1">Uncharacterized protein</fullName>
    </submittedName>
</protein>
<evidence type="ECO:0000313" key="1">
    <source>
        <dbReference type="EMBL" id="MZQ91285.1"/>
    </source>
</evidence>
<name>A0A6L8VLN2_9RHOB</name>
<gene>
    <name evidence="1" type="ORF">GS660_19550</name>
</gene>
<proteinExistence type="predicted"/>
<reference evidence="1 2" key="1">
    <citation type="submission" date="2020-01" db="EMBL/GenBank/DDBJ databases">
        <title>Frigidibacter albus SP32T (=CGMCC 1.13995T).</title>
        <authorList>
            <person name="Liao X."/>
        </authorList>
    </citation>
    <scope>NUCLEOTIDE SEQUENCE [LARGE SCALE GENOMIC DNA]</scope>
    <source>
        <strain evidence="1 2">SP32</strain>
    </source>
</reference>
<accession>A0A6L8VLN2</accession>